<protein>
    <recommendedName>
        <fullName evidence="3">Immunity protein 49</fullName>
    </recommendedName>
</protein>
<dbReference type="Proteomes" id="UP000198929">
    <property type="component" value="Unassembled WGS sequence"/>
</dbReference>
<gene>
    <name evidence="1" type="ORF">SAMN05661109_00502</name>
</gene>
<evidence type="ECO:0000313" key="2">
    <source>
        <dbReference type="Proteomes" id="UP000198929"/>
    </source>
</evidence>
<dbReference type="AlphaFoldDB" id="A0A1H9QEY3"/>
<keyword evidence="2" id="KW-1185">Reference proteome</keyword>
<proteinExistence type="predicted"/>
<name>A0A1H9QEY3_9CORY</name>
<reference evidence="2" key="1">
    <citation type="submission" date="2016-10" db="EMBL/GenBank/DDBJ databases">
        <authorList>
            <person name="Varghese N."/>
            <person name="Submissions S."/>
        </authorList>
    </citation>
    <scope>NUCLEOTIDE SEQUENCE [LARGE SCALE GENOMIC DNA]</scope>
    <source>
        <strain evidence="2">DSM 20524</strain>
    </source>
</reference>
<evidence type="ECO:0000313" key="1">
    <source>
        <dbReference type="EMBL" id="SER58988.1"/>
    </source>
</evidence>
<accession>A0A1H9QEY3</accession>
<evidence type="ECO:0008006" key="3">
    <source>
        <dbReference type="Google" id="ProtNLM"/>
    </source>
</evidence>
<dbReference type="EMBL" id="FOGQ01000002">
    <property type="protein sequence ID" value="SER58988.1"/>
    <property type="molecule type" value="Genomic_DNA"/>
</dbReference>
<sequence length="257" mass="28731">MVDNAFQDSAWDPIAGLLRITHETSCRLGIMQYSTETPPTMTKDEAVDFSRFHVMWMLGGVAFELRRAEENEMPRTARMKYRDAHGDTRFLDGWLHPIDGWVIDDRFLVHFATTALPDAITPDTERADLSLPEFDEGPYATLWNAVAAFYARIYDSASSELDGLLDFLYAQETTQPTNLIARLVSGLTLAAFALGCAEAENTPTGIFVDAVNRDGTYIPATKAWAGLSEIIQPPLRGQDAPRYLELFESDMLETNPL</sequence>
<organism evidence="1 2">
    <name type="scientific">Corynebacterium cystitidis DSM 20524</name>
    <dbReference type="NCBI Taxonomy" id="1121357"/>
    <lineage>
        <taxon>Bacteria</taxon>
        <taxon>Bacillati</taxon>
        <taxon>Actinomycetota</taxon>
        <taxon>Actinomycetes</taxon>
        <taxon>Mycobacteriales</taxon>
        <taxon>Corynebacteriaceae</taxon>
        <taxon>Corynebacterium</taxon>
    </lineage>
</organism>